<dbReference type="EMBL" id="FNNQ01000007">
    <property type="protein sequence ID" value="SDW90174.1"/>
    <property type="molecule type" value="Genomic_DNA"/>
</dbReference>
<reference evidence="9 10" key="1">
    <citation type="submission" date="2016-10" db="EMBL/GenBank/DDBJ databases">
        <authorList>
            <person name="de Groot N.N."/>
        </authorList>
    </citation>
    <scope>NUCLEOTIDE SEQUENCE [LARGE SCALE GENOMIC DNA]</scope>
    <source>
        <strain evidence="9 10">DSM 45610</strain>
    </source>
</reference>
<evidence type="ECO:0000313" key="10">
    <source>
        <dbReference type="Proteomes" id="UP000198534"/>
    </source>
</evidence>
<organism evidence="9 10">
    <name type="scientific">Marininema mesophilum</name>
    <dbReference type="NCBI Taxonomy" id="1048340"/>
    <lineage>
        <taxon>Bacteria</taxon>
        <taxon>Bacillati</taxon>
        <taxon>Bacillota</taxon>
        <taxon>Bacilli</taxon>
        <taxon>Bacillales</taxon>
        <taxon>Thermoactinomycetaceae</taxon>
        <taxon>Marininema</taxon>
    </lineage>
</organism>
<dbReference type="RefSeq" id="WP_091739312.1">
    <property type="nucleotide sequence ID" value="NZ_FNNQ01000007.1"/>
</dbReference>
<evidence type="ECO:0000256" key="5">
    <source>
        <dbReference type="ARBA" id="ARBA00022989"/>
    </source>
</evidence>
<feature type="transmembrane region" description="Helical" evidence="7">
    <location>
        <begin position="78"/>
        <end position="96"/>
    </location>
</feature>
<sequence>MKNNNYIGYMLVLIGGSLWGVGGTVAQRLFQKGSVSVEWLVSVRLLLSGVIMVALALTLKNRNKVWGIWKDKKAVVQLLFFSILGILTVQYTYMASISHGNAAIATLLQYLAPVFIMLYLLITGKTKLQIRYVVAIVLALTGTFLLLSNGSLSTLSVPYSSVVWGILSGVAMAFYTLYAGPLLNKWGSLNIIGWAMVIGGVVLGVFNPPWQANVTDFSFDTLVFLIFVIFFGTMFAFWFYLESLKYLNAQETSLLGSIEPLSAILTSVLWLKIPFGIYQWLGGFMILLMVFYISMKKEAGSDKFNYSQKAKGASYSNFQ</sequence>
<comment type="subcellular location">
    <subcellularLocation>
        <location evidence="1">Cell membrane</location>
        <topology evidence="1">Multi-pass membrane protein</topology>
    </subcellularLocation>
</comment>
<dbReference type="PANTHER" id="PTHR32322">
    <property type="entry name" value="INNER MEMBRANE TRANSPORTER"/>
    <property type="match status" value="1"/>
</dbReference>
<evidence type="ECO:0000256" key="4">
    <source>
        <dbReference type="ARBA" id="ARBA00022692"/>
    </source>
</evidence>
<feature type="transmembrane region" description="Helical" evidence="7">
    <location>
        <begin position="159"/>
        <end position="179"/>
    </location>
</feature>
<dbReference type="OrthoDB" id="9810818at2"/>
<feature type="transmembrane region" description="Helical" evidence="7">
    <location>
        <begin position="253"/>
        <end position="271"/>
    </location>
</feature>
<keyword evidence="6 7" id="KW-0472">Membrane</keyword>
<feature type="transmembrane region" description="Helical" evidence="7">
    <location>
        <begin position="102"/>
        <end position="122"/>
    </location>
</feature>
<dbReference type="AlphaFoldDB" id="A0A1H2XCK2"/>
<dbReference type="Proteomes" id="UP000198534">
    <property type="component" value="Unassembled WGS sequence"/>
</dbReference>
<gene>
    <name evidence="9" type="ORF">SAMN05444487_107153</name>
</gene>
<keyword evidence="4 7" id="KW-0812">Transmembrane</keyword>
<feature type="transmembrane region" description="Helical" evidence="7">
    <location>
        <begin position="129"/>
        <end position="147"/>
    </location>
</feature>
<keyword evidence="5 7" id="KW-1133">Transmembrane helix</keyword>
<feature type="domain" description="EamA" evidence="8">
    <location>
        <begin position="7"/>
        <end position="147"/>
    </location>
</feature>
<comment type="similarity">
    <text evidence="2">Belongs to the EamA transporter family.</text>
</comment>
<evidence type="ECO:0000256" key="3">
    <source>
        <dbReference type="ARBA" id="ARBA00022475"/>
    </source>
</evidence>
<evidence type="ECO:0000313" key="9">
    <source>
        <dbReference type="EMBL" id="SDW90174.1"/>
    </source>
</evidence>
<dbReference type="InterPro" id="IPR050638">
    <property type="entry name" value="AA-Vitamin_Transporters"/>
</dbReference>
<evidence type="ECO:0000256" key="7">
    <source>
        <dbReference type="SAM" id="Phobius"/>
    </source>
</evidence>
<dbReference type="Pfam" id="PF00892">
    <property type="entry name" value="EamA"/>
    <property type="match status" value="2"/>
</dbReference>
<feature type="transmembrane region" description="Helical" evidence="7">
    <location>
        <begin position="222"/>
        <end position="241"/>
    </location>
</feature>
<dbReference type="SUPFAM" id="SSF103481">
    <property type="entry name" value="Multidrug resistance efflux transporter EmrE"/>
    <property type="match status" value="2"/>
</dbReference>
<evidence type="ECO:0000256" key="6">
    <source>
        <dbReference type="ARBA" id="ARBA00023136"/>
    </source>
</evidence>
<feature type="domain" description="EamA" evidence="8">
    <location>
        <begin position="161"/>
        <end position="294"/>
    </location>
</feature>
<name>A0A1H2XCK2_9BACL</name>
<dbReference type="GO" id="GO:0005886">
    <property type="term" value="C:plasma membrane"/>
    <property type="evidence" value="ECO:0007669"/>
    <property type="project" value="UniProtKB-SubCell"/>
</dbReference>
<evidence type="ECO:0000256" key="2">
    <source>
        <dbReference type="ARBA" id="ARBA00007362"/>
    </source>
</evidence>
<feature type="transmembrane region" description="Helical" evidence="7">
    <location>
        <begin position="277"/>
        <end position="295"/>
    </location>
</feature>
<feature type="transmembrane region" description="Helical" evidence="7">
    <location>
        <begin position="39"/>
        <end position="57"/>
    </location>
</feature>
<feature type="transmembrane region" description="Helical" evidence="7">
    <location>
        <begin position="191"/>
        <end position="210"/>
    </location>
</feature>
<evidence type="ECO:0000256" key="1">
    <source>
        <dbReference type="ARBA" id="ARBA00004651"/>
    </source>
</evidence>
<dbReference type="PANTHER" id="PTHR32322:SF18">
    <property type="entry name" value="S-ADENOSYLMETHIONINE_S-ADENOSYLHOMOCYSTEINE TRANSPORTER"/>
    <property type="match status" value="1"/>
</dbReference>
<keyword evidence="3" id="KW-1003">Cell membrane</keyword>
<protein>
    <submittedName>
        <fullName evidence="9">Permease of the drug/metabolite transporter (DMT) superfamily</fullName>
    </submittedName>
</protein>
<evidence type="ECO:0000259" key="8">
    <source>
        <dbReference type="Pfam" id="PF00892"/>
    </source>
</evidence>
<keyword evidence="10" id="KW-1185">Reference proteome</keyword>
<dbReference type="InterPro" id="IPR000620">
    <property type="entry name" value="EamA_dom"/>
</dbReference>
<proteinExistence type="inferred from homology"/>
<feature type="transmembrane region" description="Helical" evidence="7">
    <location>
        <begin position="7"/>
        <end position="27"/>
    </location>
</feature>
<accession>A0A1H2XCK2</accession>
<dbReference type="InterPro" id="IPR037185">
    <property type="entry name" value="EmrE-like"/>
</dbReference>
<dbReference type="STRING" id="1048340.SAMN05444487_107153"/>